<name>A0A382QWV9_9ZZZZ</name>
<sequence>LSAAPLLFTSHSKVNLNLELMSKMRAG</sequence>
<organism evidence="1">
    <name type="scientific">marine metagenome</name>
    <dbReference type="NCBI Taxonomy" id="408172"/>
    <lineage>
        <taxon>unclassified sequences</taxon>
        <taxon>metagenomes</taxon>
        <taxon>ecological metagenomes</taxon>
    </lineage>
</organism>
<feature type="non-terminal residue" evidence="1">
    <location>
        <position position="27"/>
    </location>
</feature>
<proteinExistence type="predicted"/>
<gene>
    <name evidence="1" type="ORF">METZ01_LOCUS341675</name>
</gene>
<feature type="non-terminal residue" evidence="1">
    <location>
        <position position="1"/>
    </location>
</feature>
<dbReference type="EMBL" id="UINC01116816">
    <property type="protein sequence ID" value="SVC88821.1"/>
    <property type="molecule type" value="Genomic_DNA"/>
</dbReference>
<protein>
    <submittedName>
        <fullName evidence="1">Uncharacterized protein</fullName>
    </submittedName>
</protein>
<evidence type="ECO:0000313" key="1">
    <source>
        <dbReference type="EMBL" id="SVC88821.1"/>
    </source>
</evidence>
<accession>A0A382QWV9</accession>
<reference evidence="1" key="1">
    <citation type="submission" date="2018-05" db="EMBL/GenBank/DDBJ databases">
        <authorList>
            <person name="Lanie J.A."/>
            <person name="Ng W.-L."/>
            <person name="Kazmierczak K.M."/>
            <person name="Andrzejewski T.M."/>
            <person name="Davidsen T.M."/>
            <person name="Wayne K.J."/>
            <person name="Tettelin H."/>
            <person name="Glass J.I."/>
            <person name="Rusch D."/>
            <person name="Podicherti R."/>
            <person name="Tsui H.-C.T."/>
            <person name="Winkler M.E."/>
        </authorList>
    </citation>
    <scope>NUCLEOTIDE SEQUENCE</scope>
</reference>
<dbReference type="AlphaFoldDB" id="A0A382QWV9"/>